<evidence type="ECO:0000313" key="1">
    <source>
        <dbReference type="EMBL" id="MDP9763845.1"/>
    </source>
</evidence>
<name>A0ABT9MB78_9DEIO</name>
<accession>A0ABT9MB78</accession>
<keyword evidence="2" id="KW-1185">Reference proteome</keyword>
<reference evidence="1 2" key="1">
    <citation type="submission" date="2023-07" db="EMBL/GenBank/DDBJ databases">
        <title>Genomic Encyclopedia of Type Strains, Phase IV (KMG-IV): sequencing the most valuable type-strain genomes for metagenomic binning, comparative biology and taxonomic classification.</title>
        <authorList>
            <person name="Goeker M."/>
        </authorList>
    </citation>
    <scope>NUCLEOTIDE SEQUENCE [LARGE SCALE GENOMIC DNA]</scope>
    <source>
        <strain evidence="1 2">NIO-1023</strain>
    </source>
</reference>
<evidence type="ECO:0000313" key="2">
    <source>
        <dbReference type="Proteomes" id="UP001232163"/>
    </source>
</evidence>
<comment type="caution">
    <text evidence="1">The sequence shown here is derived from an EMBL/GenBank/DDBJ whole genome shotgun (WGS) entry which is preliminary data.</text>
</comment>
<dbReference type="Proteomes" id="UP001232163">
    <property type="component" value="Unassembled WGS sequence"/>
</dbReference>
<proteinExistence type="predicted"/>
<organism evidence="1 2">
    <name type="scientific">Deinococcus enclensis</name>
    <dbReference type="NCBI Taxonomy" id="1049582"/>
    <lineage>
        <taxon>Bacteria</taxon>
        <taxon>Thermotogati</taxon>
        <taxon>Deinococcota</taxon>
        <taxon>Deinococci</taxon>
        <taxon>Deinococcales</taxon>
        <taxon>Deinococcaceae</taxon>
        <taxon>Deinococcus</taxon>
    </lineage>
</organism>
<sequence length="141" mass="14893">MAPDVTVQEVADYAPDAPAVTAAQILEARDWAEPLLEQAGVVLVAGTRAERAARRAVMNYALHLRTFIQATSTRTSASITTGVLKSIDIEGELKVERATVSGDRIASEAATAASSWLALAWSALHDAGVPRPSRRVVGASR</sequence>
<dbReference type="EMBL" id="JAURUR010000002">
    <property type="protein sequence ID" value="MDP9763845.1"/>
    <property type="molecule type" value="Genomic_DNA"/>
</dbReference>
<dbReference type="RefSeq" id="WP_307464987.1">
    <property type="nucleotide sequence ID" value="NZ_JAURUR010000002.1"/>
</dbReference>
<protein>
    <recommendedName>
        <fullName evidence="3">DUF4054 domain-containing protein</fullName>
    </recommendedName>
</protein>
<gene>
    <name evidence="1" type="ORF">QO006_001262</name>
</gene>
<evidence type="ECO:0008006" key="3">
    <source>
        <dbReference type="Google" id="ProtNLM"/>
    </source>
</evidence>